<dbReference type="AlphaFoldDB" id="A0AAV0YYT6"/>
<dbReference type="EMBL" id="OX451736">
    <property type="protein sequence ID" value="CAI8590223.1"/>
    <property type="molecule type" value="Genomic_DNA"/>
</dbReference>
<sequence>MGNSHNTNLRKSCTSFEGTNTATRACFGDSSRVDMIHYKENKNTEVWSAVYEIGDDGLQGGITAIESSGTCSTFVNDEQDYSIETTIISCDSFNSDGFYILQMKKMKYSNIAFKVAMAHFYVTKTVGLYVEATICRNKDRGFVVEVNGPFIYQSVYLRKIMDEIRLTGIWSPGGEPSTETNGDSGSSLHGEKAVVGQVVKNASNKGLINASGYTNGSLNNSIFCTIM</sequence>
<accession>A0AAV0YYT6</accession>
<name>A0AAV0YYT6_VICFA</name>
<organism evidence="1 2">
    <name type="scientific">Vicia faba</name>
    <name type="common">Broad bean</name>
    <name type="synonym">Faba vulgaris</name>
    <dbReference type="NCBI Taxonomy" id="3906"/>
    <lineage>
        <taxon>Eukaryota</taxon>
        <taxon>Viridiplantae</taxon>
        <taxon>Streptophyta</taxon>
        <taxon>Embryophyta</taxon>
        <taxon>Tracheophyta</taxon>
        <taxon>Spermatophyta</taxon>
        <taxon>Magnoliopsida</taxon>
        <taxon>eudicotyledons</taxon>
        <taxon>Gunneridae</taxon>
        <taxon>Pentapetalae</taxon>
        <taxon>rosids</taxon>
        <taxon>fabids</taxon>
        <taxon>Fabales</taxon>
        <taxon>Fabaceae</taxon>
        <taxon>Papilionoideae</taxon>
        <taxon>50 kb inversion clade</taxon>
        <taxon>NPAAA clade</taxon>
        <taxon>Hologalegina</taxon>
        <taxon>IRL clade</taxon>
        <taxon>Fabeae</taxon>
        <taxon>Vicia</taxon>
    </lineage>
</organism>
<protein>
    <submittedName>
        <fullName evidence="1">Uncharacterized protein</fullName>
    </submittedName>
</protein>
<dbReference type="Proteomes" id="UP001157006">
    <property type="component" value="Chromosome 1L"/>
</dbReference>
<proteinExistence type="predicted"/>
<reference evidence="1 2" key="1">
    <citation type="submission" date="2023-01" db="EMBL/GenBank/DDBJ databases">
        <authorList>
            <person name="Kreplak J."/>
        </authorList>
    </citation>
    <scope>NUCLEOTIDE SEQUENCE [LARGE SCALE GENOMIC DNA]</scope>
</reference>
<evidence type="ECO:0000313" key="1">
    <source>
        <dbReference type="EMBL" id="CAI8590223.1"/>
    </source>
</evidence>
<keyword evidence="2" id="KW-1185">Reference proteome</keyword>
<gene>
    <name evidence="1" type="ORF">VFH_I431360</name>
</gene>
<evidence type="ECO:0000313" key="2">
    <source>
        <dbReference type="Proteomes" id="UP001157006"/>
    </source>
</evidence>